<dbReference type="GO" id="GO:0030600">
    <property type="term" value="F:feruloyl esterase activity"/>
    <property type="evidence" value="ECO:0007669"/>
    <property type="project" value="UniProtKB-EC"/>
</dbReference>
<proteinExistence type="predicted"/>
<dbReference type="GeneID" id="54567175"/>
<dbReference type="Gene3D" id="3.40.50.1820">
    <property type="entry name" value="alpha/beta hydrolase"/>
    <property type="match status" value="1"/>
</dbReference>
<keyword evidence="5 11" id="KW-0732">Signal</keyword>
<gene>
    <name evidence="12" type="ORF">M409DRAFT_58407</name>
</gene>
<accession>A0A6A6C5C7</accession>
<feature type="compositionally biased region" description="Low complexity" evidence="10">
    <location>
        <begin position="323"/>
        <end position="347"/>
    </location>
</feature>
<evidence type="ECO:0000313" key="13">
    <source>
        <dbReference type="Proteomes" id="UP000799537"/>
    </source>
</evidence>
<evidence type="ECO:0000256" key="3">
    <source>
        <dbReference type="ARBA" id="ARBA00022525"/>
    </source>
</evidence>
<organism evidence="12 13">
    <name type="scientific">Zasmidium cellare ATCC 36951</name>
    <dbReference type="NCBI Taxonomy" id="1080233"/>
    <lineage>
        <taxon>Eukaryota</taxon>
        <taxon>Fungi</taxon>
        <taxon>Dikarya</taxon>
        <taxon>Ascomycota</taxon>
        <taxon>Pezizomycotina</taxon>
        <taxon>Dothideomycetes</taxon>
        <taxon>Dothideomycetidae</taxon>
        <taxon>Mycosphaerellales</taxon>
        <taxon>Mycosphaerellaceae</taxon>
        <taxon>Zasmidium</taxon>
    </lineage>
</organism>
<dbReference type="EC" id="3.1.1.73" evidence="2"/>
<keyword evidence="13" id="KW-1185">Reference proteome</keyword>
<dbReference type="OrthoDB" id="424610at2759"/>
<evidence type="ECO:0000256" key="11">
    <source>
        <dbReference type="SAM" id="SignalP"/>
    </source>
</evidence>
<keyword evidence="3" id="KW-0964">Secreted</keyword>
<sequence>MQYIPAILTFAVLLVIQPASAITESPGCGKLLAPGIKTGGTGFSNDLTLTSNGLTRNYLLHLPTNYAPTRAHGLIFSFHGRGETGAYQEKLSKFSNGDLNPHMLAVYADGIDGQWQGDPAATTDDVKFTLDMLEQISKEFCLDLEKVYASGFSNGGGFAANILACDPVASTKIAAFAGFAGAYYQKTDRSCDATTVPITCNPGRKPIPIFEIHGSADGVIAYNGGPRRNRCLPSLPHFMTEWAKRNGLGSRNESITLDDGRVVKYEYGKGEKKGANTHYWVQGLGHAWASTKANVGGCCSLINGSSLAMEFFEKWTLNGVASRSSASLPSSSPKTAAATSTIKPSTAETKTAQSSKPTNTTSSASSPSPVCPAANGTTLTTTEKTKFQILCGYDTTASYYGSPIYDLRSFGKCIAACEDDDDCGHVSYNGVCYLKRSVKGLKKAGGSANRVAVKLG</sequence>
<dbReference type="PANTHER" id="PTHR38050">
    <property type="match status" value="1"/>
</dbReference>
<evidence type="ECO:0000256" key="1">
    <source>
        <dbReference type="ARBA" id="ARBA00004613"/>
    </source>
</evidence>
<dbReference type="InterPro" id="IPR029058">
    <property type="entry name" value="AB_hydrolase_fold"/>
</dbReference>
<feature type="region of interest" description="Disordered" evidence="10">
    <location>
        <begin position="323"/>
        <end position="377"/>
    </location>
</feature>
<evidence type="ECO:0000256" key="9">
    <source>
        <dbReference type="ARBA" id="ARBA00034075"/>
    </source>
</evidence>
<evidence type="ECO:0000256" key="10">
    <source>
        <dbReference type="SAM" id="MobiDB-lite"/>
    </source>
</evidence>
<keyword evidence="6" id="KW-0378">Hydrolase</keyword>
<reference evidence="12" key="1">
    <citation type="journal article" date="2020" name="Stud. Mycol.">
        <title>101 Dothideomycetes genomes: a test case for predicting lifestyles and emergence of pathogens.</title>
        <authorList>
            <person name="Haridas S."/>
            <person name="Albert R."/>
            <person name="Binder M."/>
            <person name="Bloem J."/>
            <person name="Labutti K."/>
            <person name="Salamov A."/>
            <person name="Andreopoulos B."/>
            <person name="Baker S."/>
            <person name="Barry K."/>
            <person name="Bills G."/>
            <person name="Bluhm B."/>
            <person name="Cannon C."/>
            <person name="Castanera R."/>
            <person name="Culley D."/>
            <person name="Daum C."/>
            <person name="Ezra D."/>
            <person name="Gonzalez J."/>
            <person name="Henrissat B."/>
            <person name="Kuo A."/>
            <person name="Liang C."/>
            <person name="Lipzen A."/>
            <person name="Lutzoni F."/>
            <person name="Magnuson J."/>
            <person name="Mondo S."/>
            <person name="Nolan M."/>
            <person name="Ohm R."/>
            <person name="Pangilinan J."/>
            <person name="Park H.-J."/>
            <person name="Ramirez L."/>
            <person name="Alfaro M."/>
            <person name="Sun H."/>
            <person name="Tritt A."/>
            <person name="Yoshinaga Y."/>
            <person name="Zwiers L.-H."/>
            <person name="Turgeon B."/>
            <person name="Goodwin S."/>
            <person name="Spatafora J."/>
            <person name="Crous P."/>
            <person name="Grigoriev I."/>
        </authorList>
    </citation>
    <scope>NUCLEOTIDE SEQUENCE</scope>
    <source>
        <strain evidence="12">ATCC 36951</strain>
    </source>
</reference>
<evidence type="ECO:0000313" key="12">
    <source>
        <dbReference type="EMBL" id="KAF2162304.1"/>
    </source>
</evidence>
<evidence type="ECO:0000256" key="7">
    <source>
        <dbReference type="ARBA" id="ARBA00023277"/>
    </source>
</evidence>
<dbReference type="AlphaFoldDB" id="A0A6A6C5C7"/>
<comment type="catalytic activity">
    <reaction evidence="9">
        <text>feruloyl-polysaccharide + H2O = ferulate + polysaccharide.</text>
        <dbReference type="EC" id="3.1.1.73"/>
    </reaction>
</comment>
<dbReference type="EMBL" id="ML993614">
    <property type="protein sequence ID" value="KAF2162304.1"/>
    <property type="molecule type" value="Genomic_DNA"/>
</dbReference>
<feature type="chain" id="PRO_5025373977" description="feruloyl esterase" evidence="11">
    <location>
        <begin position="22"/>
        <end position="456"/>
    </location>
</feature>
<dbReference type="GO" id="GO:0045493">
    <property type="term" value="P:xylan catabolic process"/>
    <property type="evidence" value="ECO:0007669"/>
    <property type="project" value="UniProtKB-KW"/>
</dbReference>
<comment type="subcellular location">
    <subcellularLocation>
        <location evidence="1">Secreted</location>
    </subcellularLocation>
</comment>
<evidence type="ECO:0000256" key="2">
    <source>
        <dbReference type="ARBA" id="ARBA00013091"/>
    </source>
</evidence>
<name>A0A6A6C5C7_ZASCE</name>
<evidence type="ECO:0000256" key="8">
    <source>
        <dbReference type="ARBA" id="ARBA00023326"/>
    </source>
</evidence>
<feature type="compositionally biased region" description="Low complexity" evidence="10">
    <location>
        <begin position="354"/>
        <end position="368"/>
    </location>
</feature>
<dbReference type="RefSeq" id="XP_033663193.1">
    <property type="nucleotide sequence ID" value="XM_033813903.1"/>
</dbReference>
<evidence type="ECO:0000256" key="4">
    <source>
        <dbReference type="ARBA" id="ARBA00022651"/>
    </source>
</evidence>
<dbReference type="PANTHER" id="PTHR38050:SF2">
    <property type="entry name" value="FERULOYL ESTERASE C-RELATED"/>
    <property type="match status" value="1"/>
</dbReference>
<evidence type="ECO:0000256" key="6">
    <source>
        <dbReference type="ARBA" id="ARBA00022801"/>
    </source>
</evidence>
<dbReference type="InterPro" id="IPR043595">
    <property type="entry name" value="FaeB/C/D"/>
</dbReference>
<dbReference type="SUPFAM" id="SSF53474">
    <property type="entry name" value="alpha/beta-Hydrolases"/>
    <property type="match status" value="2"/>
</dbReference>
<feature type="signal peptide" evidence="11">
    <location>
        <begin position="1"/>
        <end position="21"/>
    </location>
</feature>
<keyword evidence="8" id="KW-0624">Polysaccharide degradation</keyword>
<protein>
    <recommendedName>
        <fullName evidence="2">feruloyl esterase</fullName>
        <ecNumber evidence="2">3.1.1.73</ecNumber>
    </recommendedName>
</protein>
<dbReference type="Proteomes" id="UP000799537">
    <property type="component" value="Unassembled WGS sequence"/>
</dbReference>
<dbReference type="GO" id="GO:0005576">
    <property type="term" value="C:extracellular region"/>
    <property type="evidence" value="ECO:0007669"/>
    <property type="project" value="UniProtKB-SubCell"/>
</dbReference>
<keyword evidence="7" id="KW-0119">Carbohydrate metabolism</keyword>
<keyword evidence="4" id="KW-0858">Xylan degradation</keyword>
<evidence type="ECO:0000256" key="5">
    <source>
        <dbReference type="ARBA" id="ARBA00022729"/>
    </source>
</evidence>